<dbReference type="PANTHER" id="PTHR43610:SF1">
    <property type="entry name" value="N-ACETYLTRANSFERASE DOMAIN-CONTAINING PROTEIN"/>
    <property type="match status" value="1"/>
</dbReference>
<evidence type="ECO:0000313" key="2">
    <source>
        <dbReference type="EMBL" id="SFO66955.1"/>
    </source>
</evidence>
<evidence type="ECO:0000259" key="1">
    <source>
        <dbReference type="PROSITE" id="PS51186"/>
    </source>
</evidence>
<sequence length="188" mass="22289">MLENVILENEQILLRPMTRQDFPLLLDLSREKSLWNYFTHNLSSPEDFEDWAAPTFSGERLQFTIIDKESTLPIGSSAFGNFSPRDKRVEIGWTWLGKDFHGIGYNRQIKFLMFEYAFEVQKMLRVELKTDVLNTPARKAMLAMGIREEGILRSHTLLCSGRRRDTIYYRLLADEWESAKKDWYKKRR</sequence>
<reference evidence="3" key="1">
    <citation type="submission" date="2016-10" db="EMBL/GenBank/DDBJ databases">
        <authorList>
            <person name="Varghese N."/>
            <person name="Submissions S."/>
        </authorList>
    </citation>
    <scope>NUCLEOTIDE SEQUENCE [LARGE SCALE GENOMIC DNA]</scope>
    <source>
        <strain evidence="3">DSM 15282</strain>
    </source>
</reference>
<protein>
    <submittedName>
        <fullName evidence="2">Protein N-acetyltransferase, RimJ/RimL family</fullName>
    </submittedName>
</protein>
<organism evidence="2 3">
    <name type="scientific">Algoriphagus ornithinivorans</name>
    <dbReference type="NCBI Taxonomy" id="226506"/>
    <lineage>
        <taxon>Bacteria</taxon>
        <taxon>Pseudomonadati</taxon>
        <taxon>Bacteroidota</taxon>
        <taxon>Cytophagia</taxon>
        <taxon>Cytophagales</taxon>
        <taxon>Cyclobacteriaceae</taxon>
        <taxon>Algoriphagus</taxon>
    </lineage>
</organism>
<keyword evidence="3" id="KW-1185">Reference proteome</keyword>
<dbReference type="EMBL" id="FOVW01000011">
    <property type="protein sequence ID" value="SFO66955.1"/>
    <property type="molecule type" value="Genomic_DNA"/>
</dbReference>
<dbReference type="Gene3D" id="3.40.630.30">
    <property type="match status" value="1"/>
</dbReference>
<dbReference type="Proteomes" id="UP000199564">
    <property type="component" value="Unassembled WGS sequence"/>
</dbReference>
<dbReference type="RefSeq" id="WP_091655284.1">
    <property type="nucleotide sequence ID" value="NZ_FOVW01000011.1"/>
</dbReference>
<proteinExistence type="predicted"/>
<evidence type="ECO:0000313" key="3">
    <source>
        <dbReference type="Proteomes" id="UP000199564"/>
    </source>
</evidence>
<name>A0A1I5J2B9_9BACT</name>
<dbReference type="InterPro" id="IPR016181">
    <property type="entry name" value="Acyl_CoA_acyltransferase"/>
</dbReference>
<dbReference type="PANTHER" id="PTHR43610">
    <property type="entry name" value="BLL6696 PROTEIN"/>
    <property type="match status" value="1"/>
</dbReference>
<accession>A0A1I5J2B9</accession>
<dbReference type="PROSITE" id="PS51186">
    <property type="entry name" value="GNAT"/>
    <property type="match status" value="1"/>
</dbReference>
<keyword evidence="2" id="KW-0808">Transferase</keyword>
<dbReference type="AlphaFoldDB" id="A0A1I5J2B9"/>
<dbReference type="SUPFAM" id="SSF55729">
    <property type="entry name" value="Acyl-CoA N-acyltransferases (Nat)"/>
    <property type="match status" value="1"/>
</dbReference>
<gene>
    <name evidence="2" type="ORF">SAMN04488519_11121</name>
</gene>
<feature type="domain" description="N-acetyltransferase" evidence="1">
    <location>
        <begin position="12"/>
        <end position="174"/>
    </location>
</feature>
<dbReference type="STRING" id="226506.SAMN04488519_11121"/>
<dbReference type="Pfam" id="PF13302">
    <property type="entry name" value="Acetyltransf_3"/>
    <property type="match status" value="1"/>
</dbReference>
<dbReference type="InterPro" id="IPR000182">
    <property type="entry name" value="GNAT_dom"/>
</dbReference>
<dbReference type="GO" id="GO:0016747">
    <property type="term" value="F:acyltransferase activity, transferring groups other than amino-acyl groups"/>
    <property type="evidence" value="ECO:0007669"/>
    <property type="project" value="InterPro"/>
</dbReference>